<dbReference type="Proteomes" id="UP000266340">
    <property type="component" value="Unassembled WGS sequence"/>
</dbReference>
<evidence type="ECO:0000313" key="2">
    <source>
        <dbReference type="Proteomes" id="UP000266340"/>
    </source>
</evidence>
<proteinExistence type="predicted"/>
<dbReference type="EMBL" id="QXJM01000006">
    <property type="protein sequence ID" value="RIE05410.1"/>
    <property type="molecule type" value="Genomic_DNA"/>
</dbReference>
<dbReference type="AlphaFoldDB" id="A0A398CTC7"/>
<accession>A0A398CTC7</accession>
<evidence type="ECO:0000313" key="1">
    <source>
        <dbReference type="EMBL" id="RIE05410.1"/>
    </source>
</evidence>
<protein>
    <submittedName>
        <fullName evidence="1">Uncharacterized protein</fullName>
    </submittedName>
</protein>
<comment type="caution">
    <text evidence="1">The sequence shown here is derived from an EMBL/GenBank/DDBJ whole genome shotgun (WGS) entry which is preliminary data.</text>
</comment>
<gene>
    <name evidence="1" type="ORF">D3H35_00545</name>
</gene>
<name>A0A398CTC7_9BACL</name>
<organism evidence="1 2">
    <name type="scientific">Cohnella faecalis</name>
    <dbReference type="NCBI Taxonomy" id="2315694"/>
    <lineage>
        <taxon>Bacteria</taxon>
        <taxon>Bacillati</taxon>
        <taxon>Bacillota</taxon>
        <taxon>Bacilli</taxon>
        <taxon>Bacillales</taxon>
        <taxon>Paenibacillaceae</taxon>
        <taxon>Cohnella</taxon>
    </lineage>
</organism>
<sequence length="83" mass="9496">MRQERCPSRRAAADFRIDAVGFEILCVNERQATAIFSDVSSRVLPCDFYPTKIEFGEQLVCPGCFQQFVDNQLAAWSRLEFEA</sequence>
<reference evidence="1 2" key="1">
    <citation type="submission" date="2018-09" db="EMBL/GenBank/DDBJ databases">
        <title>Cohnella cavernae sp. nov., isolated from a karst cave.</title>
        <authorList>
            <person name="Zhu H."/>
        </authorList>
    </citation>
    <scope>NUCLEOTIDE SEQUENCE [LARGE SCALE GENOMIC DNA]</scope>
    <source>
        <strain evidence="1 2">K2E09-144</strain>
    </source>
</reference>
<keyword evidence="2" id="KW-1185">Reference proteome</keyword>